<dbReference type="EMBL" id="CP053881">
    <property type="protein sequence ID" value="QWL62422.1"/>
    <property type="molecule type" value="Genomic_DNA"/>
</dbReference>
<accession>A0ABD7EMY8</accession>
<evidence type="ECO:0000313" key="2">
    <source>
        <dbReference type="Proteomes" id="UP000679312"/>
    </source>
</evidence>
<dbReference type="AlphaFoldDB" id="A0ABD7EMY8"/>
<dbReference type="RefSeq" id="WP_158025282.1">
    <property type="nucleotide sequence ID" value="NZ_CAWOPP010000132.1"/>
</dbReference>
<proteinExistence type="predicted"/>
<dbReference type="Proteomes" id="UP000679312">
    <property type="component" value="Chromosome"/>
</dbReference>
<evidence type="ECO:0000313" key="1">
    <source>
        <dbReference type="EMBL" id="QWL62422.1"/>
    </source>
</evidence>
<gene>
    <name evidence="1" type="ORF">HQ399_09235</name>
</gene>
<protein>
    <submittedName>
        <fullName evidence="1">Uncharacterized protein</fullName>
    </submittedName>
</protein>
<reference evidence="1 2" key="1">
    <citation type="journal article" date="2021" name="Front. Microbiol.">
        <title>Prevalence and Genetic Analysis of Chromosomal mcr-3/7 in Aeromonas From U.S. Animal-Derived Samples.</title>
        <authorList>
            <person name="Wang Y."/>
            <person name="Hou N."/>
            <person name="Rasooly R."/>
            <person name="Gu Y."/>
            <person name="He X."/>
        </authorList>
    </citation>
    <scope>NUCLEOTIDE SEQUENCE [LARGE SCALE GENOMIC DNA]</scope>
    <source>
        <strain evidence="1 2">4608</strain>
    </source>
</reference>
<organism evidence="1 2">
    <name type="scientific">Aeromonas jandaei</name>
    <dbReference type="NCBI Taxonomy" id="650"/>
    <lineage>
        <taxon>Bacteria</taxon>
        <taxon>Pseudomonadati</taxon>
        <taxon>Pseudomonadota</taxon>
        <taxon>Gammaproteobacteria</taxon>
        <taxon>Aeromonadales</taxon>
        <taxon>Aeromonadaceae</taxon>
        <taxon>Aeromonas</taxon>
    </lineage>
</organism>
<name>A0ABD7EMY8_AERJA</name>
<sequence>MQKQIPTLLQAFEKQLYEVRLNISINRLMALMLDSERSFKTVWLSQGSVGADGLPH</sequence>